<gene>
    <name evidence="1" type="ORF">NDU88_000334</name>
</gene>
<dbReference type="AlphaFoldDB" id="A0AAV7S8B2"/>
<keyword evidence="2" id="KW-1185">Reference proteome</keyword>
<sequence length="110" mass="12103">MNAVLWGRQRVKPLWKESGGRQEEEKPRRSRAGPLTIASIPRYLMIPSLGHSTSPRGCVTSKSVINLPVTSEFSGMGAWREMLCRPGLFIDSRVALVVARGEAGSLSEDH</sequence>
<name>A0AAV7S8B2_PLEWA</name>
<organism evidence="1 2">
    <name type="scientific">Pleurodeles waltl</name>
    <name type="common">Iberian ribbed newt</name>
    <dbReference type="NCBI Taxonomy" id="8319"/>
    <lineage>
        <taxon>Eukaryota</taxon>
        <taxon>Metazoa</taxon>
        <taxon>Chordata</taxon>
        <taxon>Craniata</taxon>
        <taxon>Vertebrata</taxon>
        <taxon>Euteleostomi</taxon>
        <taxon>Amphibia</taxon>
        <taxon>Batrachia</taxon>
        <taxon>Caudata</taxon>
        <taxon>Salamandroidea</taxon>
        <taxon>Salamandridae</taxon>
        <taxon>Pleurodelinae</taxon>
        <taxon>Pleurodeles</taxon>
    </lineage>
</organism>
<dbReference type="EMBL" id="JANPWB010000008">
    <property type="protein sequence ID" value="KAJ1159829.1"/>
    <property type="molecule type" value="Genomic_DNA"/>
</dbReference>
<protein>
    <submittedName>
        <fullName evidence="1">Uncharacterized protein</fullName>
    </submittedName>
</protein>
<evidence type="ECO:0000313" key="1">
    <source>
        <dbReference type="EMBL" id="KAJ1159829.1"/>
    </source>
</evidence>
<accession>A0AAV7S8B2</accession>
<evidence type="ECO:0000313" key="2">
    <source>
        <dbReference type="Proteomes" id="UP001066276"/>
    </source>
</evidence>
<dbReference type="Proteomes" id="UP001066276">
    <property type="component" value="Chromosome 4_2"/>
</dbReference>
<reference evidence="1" key="1">
    <citation type="journal article" date="2022" name="bioRxiv">
        <title>Sequencing and chromosome-scale assembly of the giantPleurodeles waltlgenome.</title>
        <authorList>
            <person name="Brown T."/>
            <person name="Elewa A."/>
            <person name="Iarovenko S."/>
            <person name="Subramanian E."/>
            <person name="Araus A.J."/>
            <person name="Petzold A."/>
            <person name="Susuki M."/>
            <person name="Suzuki K.-i.T."/>
            <person name="Hayashi T."/>
            <person name="Toyoda A."/>
            <person name="Oliveira C."/>
            <person name="Osipova E."/>
            <person name="Leigh N.D."/>
            <person name="Simon A."/>
            <person name="Yun M.H."/>
        </authorList>
    </citation>
    <scope>NUCLEOTIDE SEQUENCE</scope>
    <source>
        <strain evidence="1">20211129_DDA</strain>
        <tissue evidence="1">Liver</tissue>
    </source>
</reference>
<comment type="caution">
    <text evidence="1">The sequence shown here is derived from an EMBL/GenBank/DDBJ whole genome shotgun (WGS) entry which is preliminary data.</text>
</comment>
<proteinExistence type="predicted"/>